<reference evidence="6 7" key="1">
    <citation type="submission" date="2016-02" db="EMBL/GenBank/DDBJ databases">
        <title>Complete genome sequencing and analysis of ATSB10, Dyella thiooxydans isolated from rhizosphere soil of sunflower (Helianthus annuus L.).</title>
        <authorList>
            <person name="Lee Y."/>
            <person name="Hwangbo K."/>
            <person name="Chung H."/>
            <person name="Yoo J."/>
            <person name="Kim K.Y."/>
            <person name="Sa T.M."/>
            <person name="Um Y."/>
            <person name="Madhaiyan M."/>
        </authorList>
    </citation>
    <scope>NUCLEOTIDE SEQUENCE [LARGE SCALE GENOMIC DNA]</scope>
    <source>
        <strain evidence="6 7">ATSB10</strain>
    </source>
</reference>
<name>A0A160N3J5_9GAMM</name>
<accession>A0A160N3J5</accession>
<dbReference type="InterPro" id="IPR006115">
    <property type="entry name" value="6PGDH_NADP-bd"/>
</dbReference>
<dbReference type="PROSITE" id="PS00895">
    <property type="entry name" value="3_HYDROXYISOBUT_DH"/>
    <property type="match status" value="1"/>
</dbReference>
<dbReference type="InterPro" id="IPR051265">
    <property type="entry name" value="HIBADH-related_NP60_sf"/>
</dbReference>
<dbReference type="GO" id="GO:0016491">
    <property type="term" value="F:oxidoreductase activity"/>
    <property type="evidence" value="ECO:0007669"/>
    <property type="project" value="UniProtKB-KW"/>
</dbReference>
<feature type="domain" description="6-phosphogluconate dehydrogenase NADP-binding" evidence="4">
    <location>
        <begin position="9"/>
        <end position="163"/>
    </location>
</feature>
<evidence type="ECO:0000313" key="7">
    <source>
        <dbReference type="Proteomes" id="UP000077255"/>
    </source>
</evidence>
<dbReference type="InterPro" id="IPR013328">
    <property type="entry name" value="6PGD_dom2"/>
</dbReference>
<dbReference type="SUPFAM" id="SSF51735">
    <property type="entry name" value="NAD(P)-binding Rossmann-fold domains"/>
    <property type="match status" value="1"/>
</dbReference>
<dbReference type="Gene3D" id="1.10.1040.10">
    <property type="entry name" value="N-(1-d-carboxylethyl)-l-norvaline Dehydrogenase, domain 2"/>
    <property type="match status" value="1"/>
</dbReference>
<feature type="active site" evidence="3">
    <location>
        <position position="176"/>
    </location>
</feature>
<dbReference type="STRING" id="445710.ATSB10_28230"/>
<sequence length="293" mass="30198">MTEDLPLSLGFIGLGAMGEPMARHLLDCFGQLTVWNRSPARCAPLAEAGARVAGSAAELFAATRVVFLMLADGAAMDAVLERGTERFAVHVAGRTVVNTATVSPHYSKALEADIRAAGGAYVEAPVSGSRKPAEQGQLVAMLAGEPSAVAAVEPLLAATCRATVPCGAVPRALTMKFAVNIFLIASITGLAEAAHFAQAEGLDLKAWAGIVNASQMASDISRVKVDKLLADNLDAQAAITNVLETIRLIAETAQADDISAPLMEASLALYRRAEALGLGGSDMIAVVQAFSGA</sequence>
<dbReference type="GO" id="GO:0051287">
    <property type="term" value="F:NAD binding"/>
    <property type="evidence" value="ECO:0007669"/>
    <property type="project" value="InterPro"/>
</dbReference>
<evidence type="ECO:0008006" key="8">
    <source>
        <dbReference type="Google" id="ProtNLM"/>
    </source>
</evidence>
<dbReference type="RefSeq" id="WP_205631057.1">
    <property type="nucleotide sequence ID" value="NZ_CP014841.1"/>
</dbReference>
<evidence type="ECO:0000313" key="6">
    <source>
        <dbReference type="EMBL" id="AND70277.1"/>
    </source>
</evidence>
<dbReference type="AlphaFoldDB" id="A0A160N3J5"/>
<proteinExistence type="predicted"/>
<evidence type="ECO:0000256" key="1">
    <source>
        <dbReference type="ARBA" id="ARBA00023002"/>
    </source>
</evidence>
<dbReference type="SUPFAM" id="SSF48179">
    <property type="entry name" value="6-phosphogluconate dehydrogenase C-terminal domain-like"/>
    <property type="match status" value="1"/>
</dbReference>
<dbReference type="InterPro" id="IPR036291">
    <property type="entry name" value="NAD(P)-bd_dom_sf"/>
</dbReference>
<gene>
    <name evidence="6" type="ORF">ATSB10_28230</name>
</gene>
<protein>
    <recommendedName>
        <fullName evidence="8">2-hydroxy-3-oxopropionate reductase</fullName>
    </recommendedName>
</protein>
<keyword evidence="1" id="KW-0560">Oxidoreductase</keyword>
<dbReference type="InterPro" id="IPR008927">
    <property type="entry name" value="6-PGluconate_DH-like_C_sf"/>
</dbReference>
<keyword evidence="2" id="KW-0520">NAD</keyword>
<dbReference type="KEGG" id="dtx:ATSB10_28230"/>
<dbReference type="InterPro" id="IPR015815">
    <property type="entry name" value="HIBADH-related"/>
</dbReference>
<dbReference type="PANTHER" id="PTHR43580:SF2">
    <property type="entry name" value="CYTOKINE-LIKE NUCLEAR FACTOR N-PAC"/>
    <property type="match status" value="1"/>
</dbReference>
<dbReference type="Proteomes" id="UP000077255">
    <property type="component" value="Chromosome"/>
</dbReference>
<evidence type="ECO:0000256" key="3">
    <source>
        <dbReference type="PIRSR" id="PIRSR000103-1"/>
    </source>
</evidence>
<evidence type="ECO:0000256" key="2">
    <source>
        <dbReference type="ARBA" id="ARBA00023027"/>
    </source>
</evidence>
<dbReference type="EMBL" id="CP014841">
    <property type="protein sequence ID" value="AND70277.1"/>
    <property type="molecule type" value="Genomic_DNA"/>
</dbReference>
<evidence type="ECO:0000259" key="5">
    <source>
        <dbReference type="Pfam" id="PF14833"/>
    </source>
</evidence>
<organism evidence="6 7">
    <name type="scientific">Dyella thiooxydans</name>
    <dbReference type="NCBI Taxonomy" id="445710"/>
    <lineage>
        <taxon>Bacteria</taxon>
        <taxon>Pseudomonadati</taxon>
        <taxon>Pseudomonadota</taxon>
        <taxon>Gammaproteobacteria</taxon>
        <taxon>Lysobacterales</taxon>
        <taxon>Rhodanobacteraceae</taxon>
        <taxon>Dyella</taxon>
    </lineage>
</organism>
<dbReference type="InterPro" id="IPR029154">
    <property type="entry name" value="HIBADH-like_NADP-bd"/>
</dbReference>
<evidence type="ECO:0000259" key="4">
    <source>
        <dbReference type="Pfam" id="PF03446"/>
    </source>
</evidence>
<dbReference type="Gene3D" id="3.40.50.720">
    <property type="entry name" value="NAD(P)-binding Rossmann-like Domain"/>
    <property type="match status" value="1"/>
</dbReference>
<dbReference type="Pfam" id="PF03446">
    <property type="entry name" value="NAD_binding_2"/>
    <property type="match status" value="1"/>
</dbReference>
<dbReference type="Pfam" id="PF14833">
    <property type="entry name" value="NAD_binding_11"/>
    <property type="match status" value="1"/>
</dbReference>
<dbReference type="GO" id="GO:0050661">
    <property type="term" value="F:NADP binding"/>
    <property type="evidence" value="ECO:0007669"/>
    <property type="project" value="InterPro"/>
</dbReference>
<dbReference type="InterPro" id="IPR002204">
    <property type="entry name" value="3-OH-isobutyrate_DH-rel_CS"/>
</dbReference>
<keyword evidence="7" id="KW-1185">Reference proteome</keyword>
<dbReference type="PATRIC" id="fig|445710.3.peg.2819"/>
<dbReference type="GO" id="GO:0016054">
    <property type="term" value="P:organic acid catabolic process"/>
    <property type="evidence" value="ECO:0007669"/>
    <property type="project" value="UniProtKB-ARBA"/>
</dbReference>
<dbReference type="PANTHER" id="PTHR43580">
    <property type="entry name" value="OXIDOREDUCTASE GLYR1-RELATED"/>
    <property type="match status" value="1"/>
</dbReference>
<feature type="domain" description="3-hydroxyisobutyrate dehydrogenase-like NAD-binding" evidence="5">
    <location>
        <begin position="174"/>
        <end position="289"/>
    </location>
</feature>
<dbReference type="PIRSF" id="PIRSF000103">
    <property type="entry name" value="HIBADH"/>
    <property type="match status" value="1"/>
</dbReference>